<gene>
    <name evidence="2" type="ORF">MSL71_17200</name>
</gene>
<keyword evidence="2" id="KW-0808">Transferase</keyword>
<dbReference type="AlphaFoldDB" id="A0A4U8YJV0"/>
<dbReference type="InterPro" id="IPR036388">
    <property type="entry name" value="WH-like_DNA-bd_sf"/>
</dbReference>
<dbReference type="CDD" id="cd00090">
    <property type="entry name" value="HTH_ARSR"/>
    <property type="match status" value="1"/>
</dbReference>
<dbReference type="InterPro" id="IPR011991">
    <property type="entry name" value="ArsR-like_HTH"/>
</dbReference>
<dbReference type="SUPFAM" id="SSF53335">
    <property type="entry name" value="S-adenosyl-L-methionine-dependent methyltransferases"/>
    <property type="match status" value="1"/>
</dbReference>
<proteinExistence type="predicted"/>
<dbReference type="PANTHER" id="PTHR43861:SF1">
    <property type="entry name" value="TRANS-ACONITATE 2-METHYLTRANSFERASE"/>
    <property type="match status" value="1"/>
</dbReference>
<dbReference type="GO" id="GO:0003700">
    <property type="term" value="F:DNA-binding transcription factor activity"/>
    <property type="evidence" value="ECO:0007669"/>
    <property type="project" value="InterPro"/>
</dbReference>
<keyword evidence="3" id="KW-1185">Reference proteome</keyword>
<dbReference type="Pfam" id="PF01022">
    <property type="entry name" value="HTH_5"/>
    <property type="match status" value="1"/>
</dbReference>
<dbReference type="GO" id="GO:0008757">
    <property type="term" value="F:S-adenosylmethionine-dependent methyltransferase activity"/>
    <property type="evidence" value="ECO:0007669"/>
    <property type="project" value="InterPro"/>
</dbReference>
<dbReference type="EMBL" id="CAADHO010000002">
    <property type="protein sequence ID" value="VFQ44076.1"/>
    <property type="molecule type" value="Genomic_DNA"/>
</dbReference>
<dbReference type="Proteomes" id="UP000507962">
    <property type="component" value="Unassembled WGS sequence"/>
</dbReference>
<reference evidence="2 3" key="1">
    <citation type="submission" date="2019-03" db="EMBL/GenBank/DDBJ databases">
        <authorList>
            <person name="Nijsse B."/>
        </authorList>
    </citation>
    <scope>NUCLEOTIDE SEQUENCE [LARGE SCALE GENOMIC DNA]</scope>
    <source>
        <strain evidence="2">Desulfoluna butyratoxydans MSL71</strain>
    </source>
</reference>
<dbReference type="RefSeq" id="WP_180138794.1">
    <property type="nucleotide sequence ID" value="NZ_CAADHO010000002.1"/>
</dbReference>
<organism evidence="2 3">
    <name type="scientific">Desulfoluna butyratoxydans</name>
    <dbReference type="NCBI Taxonomy" id="231438"/>
    <lineage>
        <taxon>Bacteria</taxon>
        <taxon>Pseudomonadati</taxon>
        <taxon>Thermodesulfobacteriota</taxon>
        <taxon>Desulfobacteria</taxon>
        <taxon>Desulfobacterales</taxon>
        <taxon>Desulfolunaceae</taxon>
        <taxon>Desulfoluna</taxon>
    </lineage>
</organism>
<dbReference type="PROSITE" id="PS50987">
    <property type="entry name" value="HTH_ARSR_2"/>
    <property type="match status" value="1"/>
</dbReference>
<dbReference type="SMART" id="SM00418">
    <property type="entry name" value="HTH_ARSR"/>
    <property type="match status" value="1"/>
</dbReference>
<dbReference type="Pfam" id="PF08241">
    <property type="entry name" value="Methyltransf_11"/>
    <property type="match status" value="1"/>
</dbReference>
<protein>
    <submittedName>
        <fullName evidence="2">S-adenosyl-l-methionine-dependent methyltransferase</fullName>
    </submittedName>
</protein>
<dbReference type="PRINTS" id="PR00778">
    <property type="entry name" value="HTHARSR"/>
</dbReference>
<dbReference type="GO" id="GO:0032259">
    <property type="term" value="P:methylation"/>
    <property type="evidence" value="ECO:0007669"/>
    <property type="project" value="UniProtKB-KW"/>
</dbReference>
<dbReference type="InterPro" id="IPR013216">
    <property type="entry name" value="Methyltransf_11"/>
</dbReference>
<name>A0A4U8YJV0_9BACT</name>
<dbReference type="CDD" id="cd02440">
    <property type="entry name" value="AdoMet_MTases"/>
    <property type="match status" value="1"/>
</dbReference>
<sequence length="313" mass="34269">MKSLIYFKAMADSTRIRLYHILLHHEMSVNEIVGLMGMGQSRISRHLKILTDCGLLSCRRDGVWAFYSAANEGAGALVATLVESLSQGESLMEDDLARAEAIVFERRLRRQKFFDDIAPRWEHLKVDLIGDFDLNEALMADIRPCSTAVDLGCGTGALMARLSERVSQVVGVDSSSNMLKEAEKRLQALGGGFDLRLGELEHLPMGDGEADLAVISLALHHLDNPRLALNESGRVVADGGRLLVAEFGQHADESLRDRFGDRWLGFSEAELLGWIREAGFAVESTRHFAPARGPAVMICQAVKADGGKGGRPD</sequence>
<feature type="domain" description="HTH arsR-type" evidence="1">
    <location>
        <begin position="1"/>
        <end position="89"/>
    </location>
</feature>
<dbReference type="Gene3D" id="3.40.50.150">
    <property type="entry name" value="Vaccinia Virus protein VP39"/>
    <property type="match status" value="1"/>
</dbReference>
<dbReference type="PANTHER" id="PTHR43861">
    <property type="entry name" value="TRANS-ACONITATE 2-METHYLTRANSFERASE-RELATED"/>
    <property type="match status" value="1"/>
</dbReference>
<keyword evidence="2" id="KW-0489">Methyltransferase</keyword>
<dbReference type="InterPro" id="IPR029063">
    <property type="entry name" value="SAM-dependent_MTases_sf"/>
</dbReference>
<evidence type="ECO:0000313" key="2">
    <source>
        <dbReference type="EMBL" id="VFQ44076.1"/>
    </source>
</evidence>
<dbReference type="InterPro" id="IPR036390">
    <property type="entry name" value="WH_DNA-bd_sf"/>
</dbReference>
<accession>A0A4U8YJV0</accession>
<dbReference type="InterPro" id="IPR001845">
    <property type="entry name" value="HTH_ArsR_DNA-bd_dom"/>
</dbReference>
<dbReference type="SUPFAM" id="SSF46785">
    <property type="entry name" value="Winged helix' DNA-binding domain"/>
    <property type="match status" value="1"/>
</dbReference>
<dbReference type="NCBIfam" id="NF033788">
    <property type="entry name" value="HTH_metalloreg"/>
    <property type="match status" value="1"/>
</dbReference>
<dbReference type="Gene3D" id="1.10.10.10">
    <property type="entry name" value="Winged helix-like DNA-binding domain superfamily/Winged helix DNA-binding domain"/>
    <property type="match status" value="1"/>
</dbReference>
<evidence type="ECO:0000259" key="1">
    <source>
        <dbReference type="PROSITE" id="PS50987"/>
    </source>
</evidence>
<evidence type="ECO:0000313" key="3">
    <source>
        <dbReference type="Proteomes" id="UP000507962"/>
    </source>
</evidence>